<accession>A0ABD6M2W2</accession>
<protein>
    <recommendedName>
        <fullName evidence="1">PRTase-CE domain-containing protein</fullName>
    </recommendedName>
</protein>
<keyword evidence="3" id="KW-1185">Reference proteome</keyword>
<comment type="caution">
    <text evidence="2">The sequence shown here is derived from an EMBL/GenBank/DDBJ whole genome shotgun (WGS) entry which is preliminary data.</text>
</comment>
<feature type="domain" description="PRTase-CE" evidence="1">
    <location>
        <begin position="35"/>
        <end position="334"/>
    </location>
</feature>
<evidence type="ECO:0000259" key="1">
    <source>
        <dbReference type="Pfam" id="PF24390"/>
    </source>
</evidence>
<sequence length="339" mass="39453">MCDNGITDEDLMGQIASKLTDYRHPPQSGMNIAHVSRWIQQFDPADRRFVLEETDRLLELAYIRESDYHNAASHTANNHGNEQIFSDAAFLDIQVQGSSQHEYLDLLQSYREDDINIVYRNSNEQWVHSFSEFVYIDDVSFSGAKAIHDLSWFIEHFNLENISIYVSFMAMHTFSEWKIKDQLESDFSDRNIRIGVVEADFVCIENQLRNSYRSGVFWPKAESVSLPLWATQTQNYTGTYRNGYEANNIFPDENRRDRFEAILTRIGFTILGYSQNPRPVIKPLGFSTFRGVGFGGTIFTFRNCPNNAPLAFWWGTYQETRQPALDCWYPLMRRNGYNV</sequence>
<proteinExistence type="predicted"/>
<dbReference type="Proteomes" id="UP000729009">
    <property type="component" value="Unassembled WGS sequence"/>
</dbReference>
<dbReference type="Pfam" id="PF24390">
    <property type="entry name" value="PRTase-CE"/>
    <property type="match status" value="1"/>
</dbReference>
<evidence type="ECO:0000313" key="2">
    <source>
        <dbReference type="EMBL" id="NTZ50855.1"/>
    </source>
</evidence>
<dbReference type="AlphaFoldDB" id="A0ABD6M2W2"/>
<dbReference type="InterPro" id="IPR056920">
    <property type="entry name" value="PRTase-CE"/>
</dbReference>
<dbReference type="EMBL" id="SUQN01000004">
    <property type="protein sequence ID" value="NTZ50855.1"/>
    <property type="molecule type" value="Genomic_DNA"/>
</dbReference>
<organism evidence="2 3">
    <name type="scientific">Citrobacter gillenii</name>
    <dbReference type="NCBI Taxonomy" id="67828"/>
    <lineage>
        <taxon>Bacteria</taxon>
        <taxon>Pseudomonadati</taxon>
        <taxon>Pseudomonadota</taxon>
        <taxon>Gammaproteobacteria</taxon>
        <taxon>Enterobacterales</taxon>
        <taxon>Enterobacteriaceae</taxon>
        <taxon>Citrobacter</taxon>
        <taxon>Citrobacter freundii complex</taxon>
    </lineage>
</organism>
<name>A0ABD6M2W2_9ENTR</name>
<gene>
    <name evidence="2" type="ORF">FCH32_11150</name>
</gene>
<reference evidence="2 3" key="1">
    <citation type="submission" date="2019-05" db="EMBL/GenBank/DDBJ databases">
        <title>Draft genomes of bacterial isolates retrieved from different Forrest soils.</title>
        <authorList>
            <person name="Soares-Castro P."/>
            <person name="Santos P.M."/>
        </authorList>
    </citation>
    <scope>NUCLEOTIDE SEQUENCE [LARGE SCALE GENOMIC DNA]</scope>
    <source>
        <strain evidence="2 3">UMG736</strain>
    </source>
</reference>
<evidence type="ECO:0000313" key="3">
    <source>
        <dbReference type="Proteomes" id="UP000729009"/>
    </source>
</evidence>